<dbReference type="EMBL" id="NASZ01000005">
    <property type="protein sequence ID" value="MBD0724677.1"/>
    <property type="molecule type" value="Genomic_DNA"/>
</dbReference>
<evidence type="ECO:0000313" key="2">
    <source>
        <dbReference type="EMBL" id="MBD0724677.1"/>
    </source>
</evidence>
<feature type="signal peptide" evidence="1">
    <location>
        <begin position="1"/>
        <end position="21"/>
    </location>
</feature>
<evidence type="ECO:0000313" key="3">
    <source>
        <dbReference type="Proteomes" id="UP000661715"/>
    </source>
</evidence>
<proteinExistence type="predicted"/>
<organism evidence="2 3">
    <name type="scientific">Flavobacterium pokkalii</name>
    <dbReference type="NCBI Taxonomy" id="1940408"/>
    <lineage>
        <taxon>Bacteria</taxon>
        <taxon>Pseudomonadati</taxon>
        <taxon>Bacteroidota</taxon>
        <taxon>Flavobacteriia</taxon>
        <taxon>Flavobacteriales</taxon>
        <taxon>Flavobacteriaceae</taxon>
        <taxon>Flavobacterium</taxon>
    </lineage>
</organism>
<reference evidence="2 3" key="1">
    <citation type="journal article" date="2020" name="Microbiol. Res.">
        <title>Flavobacterium pokkalii sp. nov., a novel plant growth promoting native rhizobacteria isolated from pokkali rice grown in coastal saline affected agricultural regions of southern India, Kerala.</title>
        <authorList>
            <person name="Menon R.R."/>
            <person name="Kumari S."/>
            <person name="Viver T."/>
            <person name="Rameshkumar N."/>
        </authorList>
    </citation>
    <scope>NUCLEOTIDE SEQUENCE [LARGE SCALE GENOMIC DNA]</scope>
    <source>
        <strain evidence="2 3">L1I52</strain>
    </source>
</reference>
<sequence length="154" mass="17815">MKTIKILFALFFLGTVTHLQAQQTAVKAEANVNAYAEKMSYYEKRGAEDAQFELAFVAKTKAEEKAFWKEQKAYEKQLKAKNRKAYRAYIASKKEVYAEHYNHCDAHCHHDAGFYTYAGYYYYGYDNPRYQRSYAPSSVNTRISVGTPSLRLGL</sequence>
<protein>
    <submittedName>
        <fullName evidence="2">Uncharacterized protein</fullName>
    </submittedName>
</protein>
<evidence type="ECO:0000256" key="1">
    <source>
        <dbReference type="SAM" id="SignalP"/>
    </source>
</evidence>
<dbReference type="RefSeq" id="WP_188220068.1">
    <property type="nucleotide sequence ID" value="NZ_NASZ01000005.1"/>
</dbReference>
<name>A0ABR7UPZ5_9FLAO</name>
<keyword evidence="3" id="KW-1185">Reference proteome</keyword>
<feature type="chain" id="PRO_5047327275" evidence="1">
    <location>
        <begin position="22"/>
        <end position="154"/>
    </location>
</feature>
<gene>
    <name evidence="2" type="ORF">B6A10_05750</name>
</gene>
<keyword evidence="1" id="KW-0732">Signal</keyword>
<accession>A0ABR7UPZ5</accession>
<dbReference type="Proteomes" id="UP000661715">
    <property type="component" value="Unassembled WGS sequence"/>
</dbReference>
<comment type="caution">
    <text evidence="2">The sequence shown here is derived from an EMBL/GenBank/DDBJ whole genome shotgun (WGS) entry which is preliminary data.</text>
</comment>